<dbReference type="GO" id="GO:0016274">
    <property type="term" value="F:protein-arginine N-methyltransferase activity"/>
    <property type="evidence" value="ECO:0007669"/>
    <property type="project" value="InterPro"/>
</dbReference>
<dbReference type="CDD" id="cd02440">
    <property type="entry name" value="AdoMet_MTases"/>
    <property type="match status" value="1"/>
</dbReference>
<evidence type="ECO:0000259" key="8">
    <source>
        <dbReference type="Pfam" id="PF05185"/>
    </source>
</evidence>
<feature type="binding site" evidence="6">
    <location>
        <begin position="315"/>
        <end position="316"/>
    </location>
    <ligand>
        <name>S-adenosyl-L-methionine</name>
        <dbReference type="ChEBI" id="CHEBI:59789"/>
    </ligand>
</feature>
<evidence type="ECO:0000256" key="7">
    <source>
        <dbReference type="PIRSR" id="PIRSR015894-3"/>
    </source>
</evidence>
<evidence type="ECO:0000256" key="6">
    <source>
        <dbReference type="PIRSR" id="PIRSR015894-2"/>
    </source>
</evidence>
<keyword evidence="1 4" id="KW-0489">Methyltransferase</keyword>
<evidence type="ECO:0000256" key="4">
    <source>
        <dbReference type="PIRNR" id="PIRNR015894"/>
    </source>
</evidence>
<keyword evidence="12" id="KW-1185">Reference proteome</keyword>
<evidence type="ECO:0000259" key="10">
    <source>
        <dbReference type="Pfam" id="PF17286"/>
    </source>
</evidence>
<comment type="similarity">
    <text evidence="4">Belongs to the class I-like SAM-binding methyltransferase superfamily.</text>
</comment>
<evidence type="ECO:0000256" key="2">
    <source>
        <dbReference type="ARBA" id="ARBA00022679"/>
    </source>
</evidence>
<feature type="binding site" evidence="6">
    <location>
        <position position="306"/>
    </location>
    <ligand>
        <name>S-adenosyl-L-methionine</name>
        <dbReference type="ChEBI" id="CHEBI:59789"/>
    </ligand>
</feature>
<dbReference type="PANTHER" id="PTHR10738:SF0">
    <property type="entry name" value="PROTEIN ARGININE N-METHYLTRANSFERASE 5"/>
    <property type="match status" value="1"/>
</dbReference>
<dbReference type="Pfam" id="PF05185">
    <property type="entry name" value="PRMT5"/>
    <property type="match status" value="1"/>
</dbReference>
<name>A0A8J8T4X3_HALGN</name>
<reference evidence="11" key="1">
    <citation type="submission" date="2019-06" db="EMBL/GenBank/DDBJ databases">
        <authorList>
            <person name="Zheng W."/>
        </authorList>
    </citation>
    <scope>NUCLEOTIDE SEQUENCE</scope>
    <source>
        <strain evidence="11">QDHG01</strain>
    </source>
</reference>
<evidence type="ECO:0000256" key="1">
    <source>
        <dbReference type="ARBA" id="ARBA00022603"/>
    </source>
</evidence>
<feature type="domain" description="PRMT5 oligomerisation" evidence="10">
    <location>
        <begin position="463"/>
        <end position="669"/>
    </location>
</feature>
<dbReference type="GO" id="GO:0006355">
    <property type="term" value="P:regulation of DNA-templated transcription"/>
    <property type="evidence" value="ECO:0007669"/>
    <property type="project" value="TreeGrafter"/>
</dbReference>
<sequence length="671" mass="77441">MGFRVKDFPYELRVGRDINCVSHLQATIADQETDFDFILVDVCHAMNFRTQKTLETRDIALTRADTCIRSGYWQDFVLTKINTQGGLVDCDSRHEHVRLRSEAIITQEINFAMHLSVHALVIDLPQGPRIENFARLLASYLMNVHTSATRFLMRIDLPASFEDAEATYEKYLEFKQLTGHCCKSVQIILVLQEDLPSWEHFQSRWIGEKVHSLQLDTNVFISNKNGFPVLSKRHQETVRAFMRQQCRIIVKTRHPNDKTDDHYNYLCHLFKTHDKLDEDDRIEVNYRNYLQSPLQPLADNLESATYEVFENDKIKYDIYENSIYKALMDKKKYGRFLQTKVVEGLEEKPFDGEVTVMYFGAGRGPLIRKALKAAEKADVKVKVIALDKNPNAIVTLRNMLIEENLGDRVTLFAGDMRHLSADVKGDILMSELLGSFGDNELSPECLNPTAKFLKEGGIFVPYSYTNYVVPLSSQIIWNEVNVYASQGLQARVPISQQLYPFELPYVVRIFSATHPCGETTKEVFTFRHLPYIQDEDQEMKVEVKRDGQGESTSMKKYDRVEFTVEQEQAEIHGFGGYFTAELYQEIFYSTNPAQHTPGMHSWFPMYFPIKEPFLARKGQQVHIAIWRNNSHAKVWYEWAMSLTEKTPEGASKLIMTTHIHNINGRGFSIGL</sequence>
<evidence type="ECO:0000259" key="9">
    <source>
        <dbReference type="Pfam" id="PF17285"/>
    </source>
</evidence>
<evidence type="ECO:0000313" key="12">
    <source>
        <dbReference type="Proteomes" id="UP000785679"/>
    </source>
</evidence>
<feature type="active site" description="Proton donor/acceptor" evidence="5">
    <location>
        <position position="440"/>
    </location>
</feature>
<proteinExistence type="inferred from homology"/>
<dbReference type="PIRSF" id="PIRSF015894">
    <property type="entry name" value="Skb1_MeTrfase"/>
    <property type="match status" value="1"/>
</dbReference>
<evidence type="ECO:0000313" key="11">
    <source>
        <dbReference type="EMBL" id="TNV81666.1"/>
    </source>
</evidence>
<dbReference type="GO" id="GO:0005829">
    <property type="term" value="C:cytosol"/>
    <property type="evidence" value="ECO:0007669"/>
    <property type="project" value="TreeGrafter"/>
</dbReference>
<accession>A0A8J8T4X3</accession>
<dbReference type="Proteomes" id="UP000785679">
    <property type="component" value="Unassembled WGS sequence"/>
</dbReference>
<feature type="site" description="Critical for specifying symmetric addition of methyl groups" evidence="7">
    <location>
        <position position="309"/>
    </location>
</feature>
<dbReference type="InterPro" id="IPR029063">
    <property type="entry name" value="SAM-dependent_MTases_sf"/>
</dbReference>
<dbReference type="InterPro" id="IPR025799">
    <property type="entry name" value="Arg_MeTrfase"/>
</dbReference>
<dbReference type="EMBL" id="RRYP01005863">
    <property type="protein sequence ID" value="TNV81666.1"/>
    <property type="molecule type" value="Genomic_DNA"/>
</dbReference>
<comment type="caution">
    <text evidence="11">The sequence shown here is derived from an EMBL/GenBank/DDBJ whole genome shotgun (WGS) entry which is preliminary data.</text>
</comment>
<dbReference type="Gene3D" id="3.40.50.150">
    <property type="entry name" value="Vaccinia Virus protein VP39"/>
    <property type="match status" value="1"/>
</dbReference>
<dbReference type="GO" id="GO:0005634">
    <property type="term" value="C:nucleus"/>
    <property type="evidence" value="ECO:0007669"/>
    <property type="project" value="TreeGrafter"/>
</dbReference>
<dbReference type="Gene3D" id="3.20.20.150">
    <property type="entry name" value="Divalent-metal-dependent TIM barrel enzymes"/>
    <property type="match status" value="1"/>
</dbReference>
<dbReference type="PROSITE" id="PS51678">
    <property type="entry name" value="SAM_MT_PRMT"/>
    <property type="match status" value="1"/>
</dbReference>
<dbReference type="InterPro" id="IPR007857">
    <property type="entry name" value="Arg_MeTrfase_PRMT5"/>
</dbReference>
<dbReference type="Pfam" id="PF17286">
    <property type="entry name" value="PRMT5_C"/>
    <property type="match status" value="1"/>
</dbReference>
<dbReference type="PANTHER" id="PTHR10738">
    <property type="entry name" value="PROTEIN ARGININE N-METHYLTRANSFERASE 5"/>
    <property type="match status" value="1"/>
</dbReference>
<dbReference type="Gene3D" id="2.70.160.11">
    <property type="entry name" value="Hnrnp arginine n-methyltransferase1"/>
    <property type="match status" value="1"/>
</dbReference>
<keyword evidence="2 4" id="KW-0808">Transferase</keyword>
<dbReference type="GO" id="GO:0032259">
    <property type="term" value="P:methylation"/>
    <property type="evidence" value="ECO:0007669"/>
    <property type="project" value="UniProtKB-KW"/>
</dbReference>
<organism evidence="11 12">
    <name type="scientific">Halteria grandinella</name>
    <dbReference type="NCBI Taxonomy" id="5974"/>
    <lineage>
        <taxon>Eukaryota</taxon>
        <taxon>Sar</taxon>
        <taxon>Alveolata</taxon>
        <taxon>Ciliophora</taxon>
        <taxon>Intramacronucleata</taxon>
        <taxon>Spirotrichea</taxon>
        <taxon>Stichotrichia</taxon>
        <taxon>Sporadotrichida</taxon>
        <taxon>Halteriidae</taxon>
        <taxon>Halteria</taxon>
    </lineage>
</organism>
<evidence type="ECO:0000256" key="5">
    <source>
        <dbReference type="PIRSR" id="PIRSR015894-1"/>
    </source>
</evidence>
<dbReference type="AlphaFoldDB" id="A0A8J8T4X3"/>
<gene>
    <name evidence="11" type="ORF">FGO68_gene7400</name>
</gene>
<dbReference type="InterPro" id="IPR035247">
    <property type="entry name" value="PRMT5_TIM"/>
</dbReference>
<feature type="domain" description="PRMT5 arginine-N-methyltransferase" evidence="8">
    <location>
        <begin position="279"/>
        <end position="459"/>
    </location>
</feature>
<protein>
    <recommendedName>
        <fullName evidence="4">Protein arginine N-methyltransferase</fullName>
    </recommendedName>
</protein>
<dbReference type="Pfam" id="PF17285">
    <property type="entry name" value="PRMT5_TIM"/>
    <property type="match status" value="1"/>
</dbReference>
<dbReference type="OrthoDB" id="1368803at2759"/>
<keyword evidence="3 4" id="KW-0949">S-adenosyl-L-methionine</keyword>
<evidence type="ECO:0000256" key="3">
    <source>
        <dbReference type="ARBA" id="ARBA00022691"/>
    </source>
</evidence>
<feature type="binding site" evidence="6">
    <location>
        <begin position="415"/>
        <end position="416"/>
    </location>
    <ligand>
        <name>S-adenosyl-L-methionine</name>
        <dbReference type="ChEBI" id="CHEBI:59789"/>
    </ligand>
</feature>
<feature type="domain" description="PRMT5 TIM barrel" evidence="9">
    <location>
        <begin position="35"/>
        <end position="271"/>
    </location>
</feature>
<dbReference type="SUPFAM" id="SSF53335">
    <property type="entry name" value="S-adenosyl-L-methionine-dependent methyltransferases"/>
    <property type="match status" value="1"/>
</dbReference>
<dbReference type="InterPro" id="IPR035075">
    <property type="entry name" value="PRMT5"/>
</dbReference>
<dbReference type="InterPro" id="IPR035248">
    <property type="entry name" value="PRMT5_C"/>
</dbReference>
<feature type="active site" description="Proton donor/acceptor" evidence="5">
    <location>
        <position position="431"/>
    </location>
</feature>